<gene>
    <name evidence="1" type="ORF">SAMN05216243_1624</name>
</gene>
<dbReference type="Pfam" id="PF05035">
    <property type="entry name" value="DGOK"/>
    <property type="match status" value="1"/>
</dbReference>
<dbReference type="SUPFAM" id="SSF53067">
    <property type="entry name" value="Actin-like ATPase domain"/>
    <property type="match status" value="1"/>
</dbReference>
<dbReference type="CDD" id="cd24012">
    <property type="entry name" value="ASKHA_NBD_KDGal-kinase"/>
    <property type="match status" value="1"/>
</dbReference>
<dbReference type="GO" id="GO:0034194">
    <property type="term" value="P:D-galactonate catabolic process"/>
    <property type="evidence" value="ECO:0007669"/>
    <property type="project" value="InterPro"/>
</dbReference>
<sequence>MYTIFIDSGTTNSRIRLLNEQEMEIQKTVKISVGVKNTAIEGNNHKLKAKLAEGVEQVLNLQGVEPSQVKYIAASGMITSGLGLHEVPHVQAPVQIADFVSHAEVVKTADFLSIPVVYIPGMKNDVTEENCADETTVDSYDVMRGEEVETFGLLNQLEQTGRGLMVLPGSHTKYVDVEEGTLRSCTSTLGGELIQAANQQTILSSSLSDQLIEQVDPAKLQAGYRAAEKNGLTRSLYHIRLFDLFSEWSRNERANYFVGAVLHEDLEALRRITKLGAEPDWVIVGGSNPLRQAFVQMLKTIFPDWKVYEATDKQVDKAPVLGAWEIGSLLFPTDR</sequence>
<accession>A0A1G8YJC8</accession>
<keyword evidence="1" id="KW-0808">Transferase</keyword>
<keyword evidence="1" id="KW-0418">Kinase</keyword>
<evidence type="ECO:0000313" key="2">
    <source>
        <dbReference type="Proteomes" id="UP000198694"/>
    </source>
</evidence>
<dbReference type="AlphaFoldDB" id="A0A1G8YJC8"/>
<keyword evidence="2" id="KW-1185">Reference proteome</keyword>
<name>A0A1G8YJC8_9BACI</name>
<dbReference type="InterPro" id="IPR042258">
    <property type="entry name" value="DGOK_N"/>
</dbReference>
<protein>
    <submittedName>
        <fullName evidence="1">2-dehydro-3-deoxygalactonokinase</fullName>
    </submittedName>
</protein>
<dbReference type="RefSeq" id="WP_093212875.1">
    <property type="nucleotide sequence ID" value="NZ_FNFL01000002.1"/>
</dbReference>
<organism evidence="1 2">
    <name type="scientific">Sediminibacillus albus</name>
    <dbReference type="NCBI Taxonomy" id="407036"/>
    <lineage>
        <taxon>Bacteria</taxon>
        <taxon>Bacillati</taxon>
        <taxon>Bacillota</taxon>
        <taxon>Bacilli</taxon>
        <taxon>Bacillales</taxon>
        <taxon>Bacillaceae</taxon>
        <taxon>Sediminibacillus</taxon>
    </lineage>
</organism>
<dbReference type="InterPro" id="IPR043129">
    <property type="entry name" value="ATPase_NBD"/>
</dbReference>
<proteinExistence type="predicted"/>
<dbReference type="Gene3D" id="3.30.420.300">
    <property type="entry name" value="2-keto-3-deoxy-galactonokinase, substrate binding domain"/>
    <property type="match status" value="1"/>
</dbReference>
<dbReference type="InterPro" id="IPR042257">
    <property type="entry name" value="DGOK_C"/>
</dbReference>
<dbReference type="EMBL" id="FNFL01000002">
    <property type="protein sequence ID" value="SDK02305.1"/>
    <property type="molecule type" value="Genomic_DNA"/>
</dbReference>
<reference evidence="1 2" key="1">
    <citation type="submission" date="2016-10" db="EMBL/GenBank/DDBJ databases">
        <authorList>
            <person name="de Groot N.N."/>
        </authorList>
    </citation>
    <scope>NUCLEOTIDE SEQUENCE [LARGE SCALE GENOMIC DNA]</scope>
    <source>
        <strain evidence="1 2">CGMCC 1.6502</strain>
    </source>
</reference>
<dbReference type="Gene3D" id="3.30.420.310">
    <property type="entry name" value="2-keto-3-deoxy-galactonokinase, C-terminal domain"/>
    <property type="match status" value="1"/>
</dbReference>
<dbReference type="InterPro" id="IPR007729">
    <property type="entry name" value="DGOK"/>
</dbReference>
<evidence type="ECO:0000313" key="1">
    <source>
        <dbReference type="EMBL" id="SDK02305.1"/>
    </source>
</evidence>
<dbReference type="STRING" id="407036.SAMN05216243_1624"/>
<dbReference type="GO" id="GO:0008671">
    <property type="term" value="F:2-dehydro-3-deoxygalactonokinase activity"/>
    <property type="evidence" value="ECO:0007669"/>
    <property type="project" value="InterPro"/>
</dbReference>
<dbReference type="Proteomes" id="UP000198694">
    <property type="component" value="Unassembled WGS sequence"/>
</dbReference>
<dbReference type="OrthoDB" id="256574at2"/>